<dbReference type="FunFam" id="3.30.70.80:FF:000003">
    <property type="entry name" value="Subtilisin-like protease SBT1.9"/>
    <property type="match status" value="1"/>
</dbReference>
<proteinExistence type="inferred from homology"/>
<comment type="similarity">
    <text evidence="2">Belongs to the peptidase S8 family.</text>
</comment>
<evidence type="ECO:0000313" key="6">
    <source>
        <dbReference type="EnsemblPlants" id="QL11p055014:mrna:CDS:1"/>
    </source>
</evidence>
<keyword evidence="3 4" id="KW-0732">Signal</keyword>
<evidence type="ECO:0000256" key="4">
    <source>
        <dbReference type="SAM" id="SignalP"/>
    </source>
</evidence>
<evidence type="ECO:0000313" key="7">
    <source>
        <dbReference type="Proteomes" id="UP000594261"/>
    </source>
</evidence>
<dbReference type="AlphaFoldDB" id="A0A7N2N1C5"/>
<dbReference type="InParanoid" id="A0A7N2N1C5"/>
<name>A0A7N2N1C5_QUELO</name>
<dbReference type="EnsemblPlants" id="QL11p055014:mrna">
    <property type="protein sequence ID" value="QL11p055014:mrna:CDS:1"/>
    <property type="gene ID" value="QL11p055014"/>
</dbReference>
<evidence type="ECO:0000256" key="1">
    <source>
        <dbReference type="ARBA" id="ARBA00004613"/>
    </source>
</evidence>
<organism evidence="6 7">
    <name type="scientific">Quercus lobata</name>
    <name type="common">Valley oak</name>
    <dbReference type="NCBI Taxonomy" id="97700"/>
    <lineage>
        <taxon>Eukaryota</taxon>
        <taxon>Viridiplantae</taxon>
        <taxon>Streptophyta</taxon>
        <taxon>Embryophyta</taxon>
        <taxon>Tracheophyta</taxon>
        <taxon>Spermatophyta</taxon>
        <taxon>Magnoliopsida</taxon>
        <taxon>eudicotyledons</taxon>
        <taxon>Gunneridae</taxon>
        <taxon>Pentapetalae</taxon>
        <taxon>rosids</taxon>
        <taxon>fabids</taxon>
        <taxon>Fagales</taxon>
        <taxon>Fagaceae</taxon>
        <taxon>Quercus</taxon>
    </lineage>
</organism>
<dbReference type="GO" id="GO:0005576">
    <property type="term" value="C:extracellular region"/>
    <property type="evidence" value="ECO:0007669"/>
    <property type="project" value="UniProtKB-SubCell"/>
</dbReference>
<dbReference type="InterPro" id="IPR010259">
    <property type="entry name" value="S8pro/Inhibitor_I9"/>
</dbReference>
<dbReference type="EMBL" id="LRBV02000011">
    <property type="status" value="NOT_ANNOTATED_CDS"/>
    <property type="molecule type" value="Genomic_DNA"/>
</dbReference>
<dbReference type="Gene3D" id="3.30.70.80">
    <property type="entry name" value="Peptidase S8 propeptide/proteinase inhibitor I9"/>
    <property type="match status" value="1"/>
</dbReference>
<dbReference type="InterPro" id="IPR036852">
    <property type="entry name" value="Peptidase_S8/S53_dom_sf"/>
</dbReference>
<dbReference type="PANTHER" id="PTHR10795">
    <property type="entry name" value="PROPROTEIN CONVERTASE SUBTILISIN/KEXIN"/>
    <property type="match status" value="1"/>
</dbReference>
<sequence>MGFFKASLCFFALLILLPFLSASSTVKQTYIVHMKHQDKPPFPYATHHDWYSAQLRSLFDSDFSLLYTYTDAFYGFAAKLDPDQAEALRRSDLVLGVYEDTLYPLHTTRTPEFLSQNTQFLEQASHDVIIGVLDTGIWPESKSFDDSGLPEIPTRWRGECEPGPDFRPLFVTKNSSAHEAGYQMATGGRLLKKAVSPRDQDGHGIQ</sequence>
<feature type="chain" id="PRO_5029699574" description="Inhibitor I9 domain-containing protein" evidence="4">
    <location>
        <begin position="23"/>
        <end position="206"/>
    </location>
</feature>
<dbReference type="SUPFAM" id="SSF52743">
    <property type="entry name" value="Subtilisin-like"/>
    <property type="match status" value="1"/>
</dbReference>
<dbReference type="Pfam" id="PF05922">
    <property type="entry name" value="Inhibitor_I9"/>
    <property type="match status" value="1"/>
</dbReference>
<reference evidence="6 7" key="1">
    <citation type="journal article" date="2016" name="G3 (Bethesda)">
        <title>First Draft Assembly and Annotation of the Genome of a California Endemic Oak Quercus lobata Nee (Fagaceae).</title>
        <authorList>
            <person name="Sork V.L."/>
            <person name="Fitz-Gibbon S.T."/>
            <person name="Puiu D."/>
            <person name="Crepeau M."/>
            <person name="Gugger P.F."/>
            <person name="Sherman R."/>
            <person name="Stevens K."/>
            <person name="Langley C.H."/>
            <person name="Pellegrini M."/>
            <person name="Salzberg S.L."/>
        </authorList>
    </citation>
    <scope>NUCLEOTIDE SEQUENCE [LARGE SCALE GENOMIC DNA]</scope>
    <source>
        <strain evidence="6 7">cv. SW786</strain>
    </source>
</reference>
<dbReference type="OMA" id="RLARTHY"/>
<feature type="signal peptide" evidence="4">
    <location>
        <begin position="1"/>
        <end position="22"/>
    </location>
</feature>
<reference evidence="6" key="2">
    <citation type="submission" date="2021-01" db="UniProtKB">
        <authorList>
            <consortium name="EnsemblPlants"/>
        </authorList>
    </citation>
    <scope>IDENTIFICATION</scope>
</reference>
<dbReference type="GO" id="GO:0006508">
    <property type="term" value="P:proteolysis"/>
    <property type="evidence" value="ECO:0007669"/>
    <property type="project" value="InterPro"/>
</dbReference>
<evidence type="ECO:0000256" key="3">
    <source>
        <dbReference type="ARBA" id="ARBA00022729"/>
    </source>
</evidence>
<dbReference type="GO" id="GO:0004252">
    <property type="term" value="F:serine-type endopeptidase activity"/>
    <property type="evidence" value="ECO:0007669"/>
    <property type="project" value="InterPro"/>
</dbReference>
<dbReference type="Proteomes" id="UP000594261">
    <property type="component" value="Chromosome 11"/>
</dbReference>
<dbReference type="Gramene" id="QL11p055014:mrna">
    <property type="protein sequence ID" value="QL11p055014:mrna:CDS:1"/>
    <property type="gene ID" value="QL11p055014"/>
</dbReference>
<feature type="domain" description="Inhibitor I9" evidence="5">
    <location>
        <begin position="29"/>
        <end position="106"/>
    </location>
</feature>
<dbReference type="InterPro" id="IPR045051">
    <property type="entry name" value="SBT"/>
</dbReference>
<evidence type="ECO:0000259" key="5">
    <source>
        <dbReference type="Pfam" id="PF05922"/>
    </source>
</evidence>
<evidence type="ECO:0000256" key="2">
    <source>
        <dbReference type="ARBA" id="ARBA00011073"/>
    </source>
</evidence>
<dbReference type="Gene3D" id="3.40.50.200">
    <property type="entry name" value="Peptidase S8/S53 domain"/>
    <property type="match status" value="1"/>
</dbReference>
<keyword evidence="7" id="KW-1185">Reference proteome</keyword>
<comment type="subcellular location">
    <subcellularLocation>
        <location evidence="1">Secreted</location>
    </subcellularLocation>
</comment>
<dbReference type="InterPro" id="IPR037045">
    <property type="entry name" value="S8pro/Inhibitor_I9_sf"/>
</dbReference>
<accession>A0A7N2N1C5</accession>
<protein>
    <recommendedName>
        <fullName evidence="5">Inhibitor I9 domain-containing protein</fullName>
    </recommendedName>
</protein>